<protein>
    <submittedName>
        <fullName evidence="6">TetR/AcrR family transcriptional regulator</fullName>
    </submittedName>
</protein>
<dbReference type="PANTHER" id="PTHR30055:SF238">
    <property type="entry name" value="MYCOFACTOCIN BIOSYNTHESIS TRANSCRIPTIONAL REGULATOR MFTR-RELATED"/>
    <property type="match status" value="1"/>
</dbReference>
<evidence type="ECO:0000259" key="5">
    <source>
        <dbReference type="PROSITE" id="PS50977"/>
    </source>
</evidence>
<accession>A0ABT1ZCX8</accession>
<evidence type="ECO:0000256" key="2">
    <source>
        <dbReference type="ARBA" id="ARBA00023125"/>
    </source>
</evidence>
<dbReference type="InterPro" id="IPR050109">
    <property type="entry name" value="HTH-type_TetR-like_transc_reg"/>
</dbReference>
<keyword evidence="2 4" id="KW-0238">DNA-binding</keyword>
<feature type="DNA-binding region" description="H-T-H motif" evidence="4">
    <location>
        <begin position="38"/>
        <end position="57"/>
    </location>
</feature>
<organism evidence="6 7">
    <name type="scientific">Protaetiibacter mangrovi</name>
    <dbReference type="NCBI Taxonomy" id="2970926"/>
    <lineage>
        <taxon>Bacteria</taxon>
        <taxon>Bacillati</taxon>
        <taxon>Actinomycetota</taxon>
        <taxon>Actinomycetes</taxon>
        <taxon>Micrococcales</taxon>
        <taxon>Microbacteriaceae</taxon>
        <taxon>Protaetiibacter</taxon>
    </lineage>
</organism>
<dbReference type="InterPro" id="IPR041347">
    <property type="entry name" value="MftR_C"/>
</dbReference>
<dbReference type="Pfam" id="PF17754">
    <property type="entry name" value="TetR_C_14"/>
    <property type="match status" value="1"/>
</dbReference>
<keyword evidence="3" id="KW-0804">Transcription</keyword>
<dbReference type="InterPro" id="IPR009057">
    <property type="entry name" value="Homeodomain-like_sf"/>
</dbReference>
<evidence type="ECO:0000313" key="7">
    <source>
        <dbReference type="Proteomes" id="UP001205337"/>
    </source>
</evidence>
<dbReference type="RefSeq" id="WP_258797510.1">
    <property type="nucleotide sequence ID" value="NZ_JANTHX010000004.1"/>
</dbReference>
<evidence type="ECO:0000256" key="4">
    <source>
        <dbReference type="PROSITE-ProRule" id="PRU00335"/>
    </source>
</evidence>
<feature type="domain" description="HTH tetR-type" evidence="5">
    <location>
        <begin position="15"/>
        <end position="75"/>
    </location>
</feature>
<dbReference type="Gene3D" id="1.10.357.10">
    <property type="entry name" value="Tetracycline Repressor, domain 2"/>
    <property type="match status" value="1"/>
</dbReference>
<gene>
    <name evidence="6" type="ORF">NUH29_03205</name>
</gene>
<evidence type="ECO:0000313" key="6">
    <source>
        <dbReference type="EMBL" id="MCS0498557.1"/>
    </source>
</evidence>
<keyword evidence="7" id="KW-1185">Reference proteome</keyword>
<dbReference type="Gene3D" id="1.10.10.60">
    <property type="entry name" value="Homeodomain-like"/>
    <property type="match status" value="1"/>
</dbReference>
<dbReference type="PRINTS" id="PR00455">
    <property type="entry name" value="HTHTETR"/>
</dbReference>
<dbReference type="Proteomes" id="UP001205337">
    <property type="component" value="Unassembled WGS sequence"/>
</dbReference>
<name>A0ABT1ZCX8_9MICO</name>
<proteinExistence type="predicted"/>
<dbReference type="Pfam" id="PF00440">
    <property type="entry name" value="TetR_N"/>
    <property type="match status" value="1"/>
</dbReference>
<sequence length="197" mass="21674">MSEPTKSGTREIARDAVRARISEVAVDLFDEHGFANVTVEQIATEVGISARSFHRYFAVKEDAVIAEPMGWGVFVRDRFAERPADEPVWEGLLAAYEALLAQPDRDDVRGKRAMRVLGSTPSLRARNLEKHLLWAQLLTPLVAERLRGPQRLLRAEALVHSSLACFDIALGNWAQSEAAADPAALLRTAFAEIAAVS</sequence>
<dbReference type="EMBL" id="JANTHX010000004">
    <property type="protein sequence ID" value="MCS0498557.1"/>
    <property type="molecule type" value="Genomic_DNA"/>
</dbReference>
<dbReference type="PROSITE" id="PS50977">
    <property type="entry name" value="HTH_TETR_2"/>
    <property type="match status" value="1"/>
</dbReference>
<evidence type="ECO:0000256" key="3">
    <source>
        <dbReference type="ARBA" id="ARBA00023163"/>
    </source>
</evidence>
<comment type="caution">
    <text evidence="6">The sequence shown here is derived from an EMBL/GenBank/DDBJ whole genome shotgun (WGS) entry which is preliminary data.</text>
</comment>
<evidence type="ECO:0000256" key="1">
    <source>
        <dbReference type="ARBA" id="ARBA00023015"/>
    </source>
</evidence>
<keyword evidence="1" id="KW-0805">Transcription regulation</keyword>
<dbReference type="PANTHER" id="PTHR30055">
    <property type="entry name" value="HTH-TYPE TRANSCRIPTIONAL REGULATOR RUTR"/>
    <property type="match status" value="1"/>
</dbReference>
<dbReference type="SUPFAM" id="SSF46689">
    <property type="entry name" value="Homeodomain-like"/>
    <property type="match status" value="1"/>
</dbReference>
<reference evidence="6 7" key="1">
    <citation type="submission" date="2022-08" db="EMBL/GenBank/DDBJ databases">
        <authorList>
            <person name="Li F."/>
        </authorList>
    </citation>
    <scope>NUCLEOTIDE SEQUENCE [LARGE SCALE GENOMIC DNA]</scope>
    <source>
        <strain evidence="6 7">10F1B-8-1</strain>
    </source>
</reference>
<dbReference type="InterPro" id="IPR001647">
    <property type="entry name" value="HTH_TetR"/>
</dbReference>